<dbReference type="EMBL" id="MU266351">
    <property type="protein sequence ID" value="KAH7928644.1"/>
    <property type="molecule type" value="Genomic_DNA"/>
</dbReference>
<accession>A0ACB8BSI3</accession>
<sequence length="286" mass="31122">MSESPLILAWGPSFIGSTLGLGMYGIALGQYGFYLRAFPLDHKALKILVLLIFLMDTLHTYGVISYQWGLFLFCHHNATSACLSVLPWEIFMAVVLGFGITFIVQSFFAHRVWIISGRNSWITAAVSVTALAQFVLGMICAGDVIHTKSVAVLYDSLRTAGTGAALSVVCDILITGSIFFYLRPQRSGIERRVVGIQQLIHVFVNMGLFTCLVSLVTLTLYLVQGQQILIGATGSALCKSYVNSMLAVLNARKFIRERNNATNTIELPPIPTNQASATEASSGYPG</sequence>
<evidence type="ECO:0000313" key="2">
    <source>
        <dbReference type="Proteomes" id="UP000790709"/>
    </source>
</evidence>
<name>A0ACB8BSI3_9AGAM</name>
<reference evidence="1" key="1">
    <citation type="journal article" date="2021" name="New Phytol.">
        <title>Evolutionary innovations through gain and loss of genes in the ectomycorrhizal Boletales.</title>
        <authorList>
            <person name="Wu G."/>
            <person name="Miyauchi S."/>
            <person name="Morin E."/>
            <person name="Kuo A."/>
            <person name="Drula E."/>
            <person name="Varga T."/>
            <person name="Kohler A."/>
            <person name="Feng B."/>
            <person name="Cao Y."/>
            <person name="Lipzen A."/>
            <person name="Daum C."/>
            <person name="Hundley H."/>
            <person name="Pangilinan J."/>
            <person name="Johnson J."/>
            <person name="Barry K."/>
            <person name="LaButti K."/>
            <person name="Ng V."/>
            <person name="Ahrendt S."/>
            <person name="Min B."/>
            <person name="Choi I.G."/>
            <person name="Park H."/>
            <person name="Plett J.M."/>
            <person name="Magnuson J."/>
            <person name="Spatafora J.W."/>
            <person name="Nagy L.G."/>
            <person name="Henrissat B."/>
            <person name="Grigoriev I.V."/>
            <person name="Yang Z.L."/>
            <person name="Xu J."/>
            <person name="Martin F.M."/>
        </authorList>
    </citation>
    <scope>NUCLEOTIDE SEQUENCE</scope>
    <source>
        <strain evidence="1">KUC20120723A-06</strain>
    </source>
</reference>
<proteinExistence type="predicted"/>
<organism evidence="1 2">
    <name type="scientific">Leucogyrophana mollusca</name>
    <dbReference type="NCBI Taxonomy" id="85980"/>
    <lineage>
        <taxon>Eukaryota</taxon>
        <taxon>Fungi</taxon>
        <taxon>Dikarya</taxon>
        <taxon>Basidiomycota</taxon>
        <taxon>Agaricomycotina</taxon>
        <taxon>Agaricomycetes</taxon>
        <taxon>Agaricomycetidae</taxon>
        <taxon>Boletales</taxon>
        <taxon>Boletales incertae sedis</taxon>
        <taxon>Leucogyrophana</taxon>
    </lineage>
</organism>
<evidence type="ECO:0000313" key="1">
    <source>
        <dbReference type="EMBL" id="KAH7928644.1"/>
    </source>
</evidence>
<comment type="caution">
    <text evidence="1">The sequence shown here is derived from an EMBL/GenBank/DDBJ whole genome shotgun (WGS) entry which is preliminary data.</text>
</comment>
<dbReference type="Proteomes" id="UP000790709">
    <property type="component" value="Unassembled WGS sequence"/>
</dbReference>
<gene>
    <name evidence="1" type="ORF">BV22DRAFT_196977</name>
</gene>
<protein>
    <submittedName>
        <fullName evidence="1">Uncharacterized protein</fullName>
    </submittedName>
</protein>
<keyword evidence="2" id="KW-1185">Reference proteome</keyword>